<name>A0ABP2K3D1_9ACTN</name>
<keyword evidence="3" id="KW-1185">Reference proteome</keyword>
<keyword evidence="1" id="KW-0812">Transmembrane</keyword>
<protein>
    <submittedName>
        <fullName evidence="2">Uncharacterized protein</fullName>
    </submittedName>
</protein>
<dbReference type="EMBL" id="ADZU01000041">
    <property type="protein sequence ID" value="EFS91293.1"/>
    <property type="molecule type" value="Genomic_DNA"/>
</dbReference>
<evidence type="ECO:0000256" key="1">
    <source>
        <dbReference type="SAM" id="Phobius"/>
    </source>
</evidence>
<feature type="transmembrane region" description="Helical" evidence="1">
    <location>
        <begin position="12"/>
        <end position="34"/>
    </location>
</feature>
<sequence length="44" mass="4813">MTKVTALTTRAIGRVIVATLTFVVRLLNGFRLLLSFGDGEQVAY</sequence>
<keyword evidence="1" id="KW-0472">Membrane</keyword>
<proteinExistence type="predicted"/>
<gene>
    <name evidence="2" type="ORF">HMPREF9607_02584</name>
</gene>
<dbReference type="Proteomes" id="UP000003179">
    <property type="component" value="Unassembled WGS sequence"/>
</dbReference>
<accession>A0ABP2K3D1</accession>
<keyword evidence="1" id="KW-1133">Transmembrane helix</keyword>
<reference evidence="2" key="1">
    <citation type="submission" date="2010-08" db="EMBL/GenBank/DDBJ databases">
        <authorList>
            <person name="Weinstock G."/>
            <person name="Sodergren E."/>
            <person name="Clifton S."/>
            <person name="Fulton L."/>
            <person name="Fulton B."/>
            <person name="Courtney L."/>
            <person name="Fronick C."/>
            <person name="Harrison M."/>
            <person name="Strong C."/>
            <person name="Farmer C."/>
            <person name="Delahaunty K."/>
            <person name="Markovic C."/>
            <person name="Hall O."/>
            <person name="Minx P."/>
            <person name="Tomlinson C."/>
            <person name="Mitreva M."/>
            <person name="Hou S."/>
            <person name="Chen J."/>
            <person name="Wollam A."/>
            <person name="Pepin K.H."/>
            <person name="Johnson M."/>
            <person name="Bhonagiri V."/>
            <person name="Zhang X."/>
            <person name="Suruliraj S."/>
            <person name="Warren W."/>
            <person name="Chinwalla A."/>
            <person name="Mardis E.R."/>
            <person name="Wilson R.K."/>
        </authorList>
    </citation>
    <scope>NUCLEOTIDE SEQUENCE [LARGE SCALE GENOMIC DNA]</scope>
    <source>
        <strain evidence="2">HL044PA1</strain>
    </source>
</reference>
<evidence type="ECO:0000313" key="3">
    <source>
        <dbReference type="Proteomes" id="UP000003179"/>
    </source>
</evidence>
<comment type="caution">
    <text evidence="2">The sequence shown here is derived from an EMBL/GenBank/DDBJ whole genome shotgun (WGS) entry which is preliminary data.</text>
</comment>
<organism evidence="2 3">
    <name type="scientific">Cutibacterium modestum HL044PA1</name>
    <dbReference type="NCBI Taxonomy" id="765109"/>
    <lineage>
        <taxon>Bacteria</taxon>
        <taxon>Bacillati</taxon>
        <taxon>Actinomycetota</taxon>
        <taxon>Actinomycetes</taxon>
        <taxon>Propionibacteriales</taxon>
        <taxon>Propionibacteriaceae</taxon>
        <taxon>Cutibacterium</taxon>
        <taxon>Cutibacterium modestum</taxon>
    </lineage>
</organism>
<evidence type="ECO:0000313" key="2">
    <source>
        <dbReference type="EMBL" id="EFS91293.1"/>
    </source>
</evidence>